<organism evidence="1 2">
    <name type="scientific">Nocardia aurantiaca</name>
    <dbReference type="NCBI Taxonomy" id="2675850"/>
    <lineage>
        <taxon>Bacteria</taxon>
        <taxon>Bacillati</taxon>
        <taxon>Actinomycetota</taxon>
        <taxon>Actinomycetes</taxon>
        <taxon>Mycobacteriales</taxon>
        <taxon>Nocardiaceae</taxon>
        <taxon>Nocardia</taxon>
    </lineage>
</organism>
<evidence type="ECO:0000313" key="2">
    <source>
        <dbReference type="Proteomes" id="UP000432464"/>
    </source>
</evidence>
<name>A0A6I3KTZ8_9NOCA</name>
<sequence length="84" mass="9208">MFEQLKVGTWVCVDDQCPIRPVVHTEDGAVTLVFGEPGGFELFLSAGALQTLLLVGGRALEQLSTQTRDLLFADLNNEGEDNDW</sequence>
<comment type="caution">
    <text evidence="1">The sequence shown here is derived from an EMBL/GenBank/DDBJ whole genome shotgun (WGS) entry which is preliminary data.</text>
</comment>
<reference evidence="1 2" key="1">
    <citation type="submission" date="2019-11" db="EMBL/GenBank/DDBJ databases">
        <title>Nocardia sp. nov. CT2-14 isolated from soil.</title>
        <authorList>
            <person name="Kanchanasin P."/>
            <person name="Tanasupawat S."/>
            <person name="Yuki M."/>
            <person name="Kudo T."/>
        </authorList>
    </citation>
    <scope>NUCLEOTIDE SEQUENCE [LARGE SCALE GENOMIC DNA]</scope>
    <source>
        <strain evidence="1 2">CT2-14</strain>
    </source>
</reference>
<dbReference type="RefSeq" id="WP_154786052.1">
    <property type="nucleotide sequence ID" value="NZ_WMBB01000001.1"/>
</dbReference>
<dbReference type="EMBL" id="WMBB01000001">
    <property type="protein sequence ID" value="MTE11554.1"/>
    <property type="molecule type" value="Genomic_DNA"/>
</dbReference>
<keyword evidence="2" id="KW-1185">Reference proteome</keyword>
<protein>
    <submittedName>
        <fullName evidence="1">Uncharacterized protein</fullName>
    </submittedName>
</protein>
<dbReference type="Proteomes" id="UP000432464">
    <property type="component" value="Unassembled WGS sequence"/>
</dbReference>
<proteinExistence type="predicted"/>
<evidence type="ECO:0000313" key="1">
    <source>
        <dbReference type="EMBL" id="MTE11554.1"/>
    </source>
</evidence>
<gene>
    <name evidence="1" type="ORF">GLP40_01955</name>
</gene>
<dbReference type="AlphaFoldDB" id="A0A6I3KTZ8"/>
<accession>A0A6I3KTZ8</accession>